<proteinExistence type="predicted"/>
<sequence length="30" mass="3691">MAKRINVRVEHVHPSKCREDFLKRVRENEN</sequence>
<keyword evidence="1" id="KW-0689">Ribosomal protein</keyword>
<organism evidence="1">
    <name type="scientific">Triatoma infestans</name>
    <name type="common">Assassin bug</name>
    <dbReference type="NCBI Taxonomy" id="30076"/>
    <lineage>
        <taxon>Eukaryota</taxon>
        <taxon>Metazoa</taxon>
        <taxon>Ecdysozoa</taxon>
        <taxon>Arthropoda</taxon>
        <taxon>Hexapoda</taxon>
        <taxon>Insecta</taxon>
        <taxon>Pterygota</taxon>
        <taxon>Neoptera</taxon>
        <taxon>Paraneoptera</taxon>
        <taxon>Hemiptera</taxon>
        <taxon>Heteroptera</taxon>
        <taxon>Panheteroptera</taxon>
        <taxon>Cimicomorpha</taxon>
        <taxon>Reduviidae</taxon>
        <taxon>Triatominae</taxon>
        <taxon>Triatoma</taxon>
    </lineage>
</organism>
<dbReference type="EMBL" id="GEMB01000158">
    <property type="protein sequence ID" value="JAS02955.1"/>
    <property type="molecule type" value="Transcribed_RNA"/>
</dbReference>
<dbReference type="AlphaFoldDB" id="A0A171B877"/>
<reference evidence="1" key="1">
    <citation type="submission" date="2016-04" db="EMBL/GenBank/DDBJ databases">
        <authorList>
            <person name="Calderon-Fernandez G.M.Sr."/>
        </authorList>
    </citation>
    <scope>NUCLEOTIDE SEQUENCE</scope>
    <source>
        <strain evidence="1">Int1</strain>
        <tissue evidence="1">Integument</tissue>
    </source>
</reference>
<evidence type="ECO:0000313" key="1">
    <source>
        <dbReference type="EMBL" id="JAS02955.1"/>
    </source>
</evidence>
<protein>
    <submittedName>
        <fullName evidence="1">60s ribosomal protein l21</fullName>
    </submittedName>
</protein>
<dbReference type="GO" id="GO:0005840">
    <property type="term" value="C:ribosome"/>
    <property type="evidence" value="ECO:0007669"/>
    <property type="project" value="UniProtKB-KW"/>
</dbReference>
<accession>A0A171B877</accession>
<name>A0A171B877_TRIIF</name>
<reference evidence="1" key="2">
    <citation type="journal article" date="2017" name="J. Med. Entomol.">
        <title>Transcriptome Analysis of the Triatoma infestans (Hemiptera: Reduviidae) Integument.</title>
        <authorList>
            <person name="Calderon-Fernandez G.M."/>
            <person name="Moriconi D.E."/>
            <person name="Dulbecco A.B."/>
            <person name="Juarez M.P."/>
        </authorList>
    </citation>
    <scope>NUCLEOTIDE SEQUENCE</scope>
    <source>
        <strain evidence="1">Int1</strain>
        <tissue evidence="1">Integument</tissue>
    </source>
</reference>
<keyword evidence="1" id="KW-0687">Ribonucleoprotein</keyword>